<dbReference type="FunFam" id="3.30.420.10:FF:000063">
    <property type="entry name" value="Retrovirus-related Pol polyprotein from transposon 297-like Protein"/>
    <property type="match status" value="1"/>
</dbReference>
<gene>
    <name evidence="3" type="ORF">PoB_001903700</name>
</gene>
<dbReference type="Gene3D" id="3.30.420.10">
    <property type="entry name" value="Ribonuclease H-like superfamily/Ribonuclease H"/>
    <property type="match status" value="1"/>
</dbReference>
<comment type="caution">
    <text evidence="3">The sequence shown here is derived from an EMBL/GenBank/DDBJ whole genome shotgun (WGS) entry which is preliminary data.</text>
</comment>
<dbReference type="InterPro" id="IPR012337">
    <property type="entry name" value="RNaseH-like_sf"/>
</dbReference>
<dbReference type="PROSITE" id="PS50994">
    <property type="entry name" value="INTEGRASE"/>
    <property type="match status" value="1"/>
</dbReference>
<feature type="compositionally biased region" description="Basic and acidic residues" evidence="1">
    <location>
        <begin position="310"/>
        <end position="325"/>
    </location>
</feature>
<dbReference type="PANTHER" id="PTHR37984:SF11">
    <property type="entry name" value="INTEGRASE CATALYTIC DOMAIN-CONTAINING PROTEIN"/>
    <property type="match status" value="1"/>
</dbReference>
<evidence type="ECO:0000313" key="4">
    <source>
        <dbReference type="Proteomes" id="UP000735302"/>
    </source>
</evidence>
<dbReference type="InterPro" id="IPR041588">
    <property type="entry name" value="Integrase_H2C2"/>
</dbReference>
<feature type="region of interest" description="Disordered" evidence="1">
    <location>
        <begin position="16"/>
        <end position="36"/>
    </location>
</feature>
<protein>
    <submittedName>
        <fullName evidence="3">Transposon ty3-g Gag-Pol polyprotein</fullName>
    </submittedName>
</protein>
<accession>A0AAV3ZDI5</accession>
<dbReference type="SUPFAM" id="SSF53098">
    <property type="entry name" value="Ribonuclease H-like"/>
    <property type="match status" value="1"/>
</dbReference>
<dbReference type="InterPro" id="IPR001584">
    <property type="entry name" value="Integrase_cat-core"/>
</dbReference>
<proteinExistence type="predicted"/>
<dbReference type="Pfam" id="PF17921">
    <property type="entry name" value="Integrase_H2C2"/>
    <property type="match status" value="1"/>
</dbReference>
<reference evidence="3 4" key="1">
    <citation type="journal article" date="2021" name="Elife">
        <title>Chloroplast acquisition without the gene transfer in kleptoplastic sea slugs, Plakobranchus ocellatus.</title>
        <authorList>
            <person name="Maeda T."/>
            <person name="Takahashi S."/>
            <person name="Yoshida T."/>
            <person name="Shimamura S."/>
            <person name="Takaki Y."/>
            <person name="Nagai Y."/>
            <person name="Toyoda A."/>
            <person name="Suzuki Y."/>
            <person name="Arimoto A."/>
            <person name="Ishii H."/>
            <person name="Satoh N."/>
            <person name="Nishiyama T."/>
            <person name="Hasebe M."/>
            <person name="Maruyama T."/>
            <person name="Minagawa J."/>
            <person name="Obokata J."/>
            <person name="Shigenobu S."/>
        </authorList>
    </citation>
    <scope>NUCLEOTIDE SEQUENCE [LARGE SCALE GENOMIC DNA]</scope>
</reference>
<name>A0AAV3ZDI5_9GAST</name>
<dbReference type="Proteomes" id="UP000735302">
    <property type="component" value="Unassembled WGS sequence"/>
</dbReference>
<feature type="region of interest" description="Disordered" evidence="1">
    <location>
        <begin position="301"/>
        <end position="423"/>
    </location>
</feature>
<dbReference type="PANTHER" id="PTHR37984">
    <property type="entry name" value="PROTEIN CBG26694"/>
    <property type="match status" value="1"/>
</dbReference>
<dbReference type="GO" id="GO:0015074">
    <property type="term" value="P:DNA integration"/>
    <property type="evidence" value="ECO:0007669"/>
    <property type="project" value="InterPro"/>
</dbReference>
<dbReference type="AlphaFoldDB" id="A0AAV3ZDI5"/>
<dbReference type="InterPro" id="IPR036397">
    <property type="entry name" value="RNaseH_sf"/>
</dbReference>
<feature type="domain" description="Integrase catalytic" evidence="2">
    <location>
        <begin position="163"/>
        <end position="314"/>
    </location>
</feature>
<evidence type="ECO:0000259" key="2">
    <source>
        <dbReference type="PROSITE" id="PS50994"/>
    </source>
</evidence>
<organism evidence="3 4">
    <name type="scientific">Plakobranchus ocellatus</name>
    <dbReference type="NCBI Taxonomy" id="259542"/>
    <lineage>
        <taxon>Eukaryota</taxon>
        <taxon>Metazoa</taxon>
        <taxon>Spiralia</taxon>
        <taxon>Lophotrochozoa</taxon>
        <taxon>Mollusca</taxon>
        <taxon>Gastropoda</taxon>
        <taxon>Heterobranchia</taxon>
        <taxon>Euthyneura</taxon>
        <taxon>Panpulmonata</taxon>
        <taxon>Sacoglossa</taxon>
        <taxon>Placobranchoidea</taxon>
        <taxon>Plakobranchidae</taxon>
        <taxon>Plakobranchus</taxon>
    </lineage>
</organism>
<dbReference type="Gene3D" id="1.10.340.70">
    <property type="match status" value="1"/>
</dbReference>
<feature type="compositionally biased region" description="Polar residues" evidence="1">
    <location>
        <begin position="326"/>
        <end position="346"/>
    </location>
</feature>
<dbReference type="InterPro" id="IPR050951">
    <property type="entry name" value="Retrovirus_Pol_polyprotein"/>
</dbReference>
<sequence>MPYEFTLIYRPGKDAENPADYLSRHPTTKPSRHNDGENYVNYVANGAIPSALSLEEVRKETKQDRVLVAVMTSISQFQFLKDELTIHDGIILRQHRIVIPESLRLRDIKLAHSTHQGVVKTKQLLREKVWFPGIDKLVESHLKECIPCQSSVTNAKQRDPLKISPLPKRPWDELSAGFAGPFPSGDYLLIVIDDYSRFPEVEIVKSTSAHATIPKIISMFSRFGTPSVLKTDNGAPFSIFAQKYRFKHRKITPLWPEANGEAERFVRSLNKFVHTCQAEHSEWKEQLPNFLYQYRATPHSSTRLSPHEALTGKKDENIASRDNTSEKQTTSNSHDYPKLNSPSPQQGDLRLSGPSSGQGTNGGARTPDGSRPCRSQDGLTSHCATDAPFRMSRSTSTLRKIQPSVFRPNDVTKLNKQKNKTPHKQKTKEIWWFEKVELI</sequence>
<dbReference type="FunFam" id="1.10.340.70:FF:000003">
    <property type="entry name" value="Protein CBG25708"/>
    <property type="match status" value="1"/>
</dbReference>
<dbReference type="EMBL" id="BLXT01002256">
    <property type="protein sequence ID" value="GFN92531.1"/>
    <property type="molecule type" value="Genomic_DNA"/>
</dbReference>
<keyword evidence="4" id="KW-1185">Reference proteome</keyword>
<evidence type="ECO:0000313" key="3">
    <source>
        <dbReference type="EMBL" id="GFN92531.1"/>
    </source>
</evidence>
<dbReference type="GO" id="GO:0003676">
    <property type="term" value="F:nucleic acid binding"/>
    <property type="evidence" value="ECO:0007669"/>
    <property type="project" value="InterPro"/>
</dbReference>
<evidence type="ECO:0000256" key="1">
    <source>
        <dbReference type="SAM" id="MobiDB-lite"/>
    </source>
</evidence>